<accession>A0A9X2ATL0</accession>
<feature type="non-terminal residue" evidence="2">
    <location>
        <position position="71"/>
    </location>
</feature>
<dbReference type="Proteomes" id="UP001139682">
    <property type="component" value="Unassembled WGS sequence"/>
</dbReference>
<gene>
    <name evidence="2" type="ORF">MST27_20415</name>
</gene>
<name>A0A9X2ATL0_9GAMM</name>
<dbReference type="AlphaFoldDB" id="A0A9X2ATL0"/>
<sequence length="71" mass="8027">MTSCISQPLQGERPKTLKYHPNFRPAFGNAENSENKVSSLPCLVTLDLPEQGRQRCHIAPLNGYPDFLVDW</sequence>
<evidence type="ECO:0000313" key="2">
    <source>
        <dbReference type="EMBL" id="MCJ0975738.1"/>
    </source>
</evidence>
<proteinExistence type="predicted"/>
<comment type="caution">
    <text evidence="2">The sequence shown here is derived from an EMBL/GenBank/DDBJ whole genome shotgun (WGS) entry which is preliminary data.</text>
</comment>
<dbReference type="EMBL" id="JALGRD010000013">
    <property type="protein sequence ID" value="MCJ0975738.1"/>
    <property type="molecule type" value="Genomic_DNA"/>
</dbReference>
<reference evidence="2" key="1">
    <citation type="submission" date="2022-03" db="EMBL/GenBank/DDBJ databases">
        <title>Pseudomonas marianensis sp. nov., a marine bacterium isolated from deep-sea sediments of the Mariana Trench.</title>
        <authorList>
            <person name="Wei Y."/>
        </authorList>
    </citation>
    <scope>NUCLEOTIDE SEQUENCE</scope>
    <source>
        <strain evidence="2">PS1</strain>
    </source>
</reference>
<evidence type="ECO:0000313" key="3">
    <source>
        <dbReference type="Proteomes" id="UP001139682"/>
    </source>
</evidence>
<organism evidence="2 3">
    <name type="scientific">Stutzerimonas marianensis</name>
    <dbReference type="NCBI Taxonomy" id="2929513"/>
    <lineage>
        <taxon>Bacteria</taxon>
        <taxon>Pseudomonadati</taxon>
        <taxon>Pseudomonadota</taxon>
        <taxon>Gammaproteobacteria</taxon>
        <taxon>Pseudomonadales</taxon>
        <taxon>Pseudomonadaceae</taxon>
        <taxon>Stutzerimonas</taxon>
    </lineage>
</organism>
<protein>
    <submittedName>
        <fullName evidence="2">Uncharacterized protein</fullName>
    </submittedName>
</protein>
<feature type="region of interest" description="Disordered" evidence="1">
    <location>
        <begin position="1"/>
        <end position="20"/>
    </location>
</feature>
<keyword evidence="3" id="KW-1185">Reference proteome</keyword>
<evidence type="ECO:0000256" key="1">
    <source>
        <dbReference type="SAM" id="MobiDB-lite"/>
    </source>
</evidence>